<name>A0AAD3YD55_9TREE</name>
<evidence type="ECO:0000256" key="1">
    <source>
        <dbReference type="SAM" id="MobiDB-lite"/>
    </source>
</evidence>
<reference evidence="2" key="1">
    <citation type="journal article" date="2023" name="BMC Genomics">
        <title>Chromosome-level genome assemblies of Cutaneotrichosporon spp. (Trichosporonales, Basidiomycota) reveal imbalanced evolution between nucleotide sequences and chromosome synteny.</title>
        <authorList>
            <person name="Kobayashi Y."/>
            <person name="Kayamori A."/>
            <person name="Aoki K."/>
            <person name="Shiwa Y."/>
            <person name="Matsutani M."/>
            <person name="Fujita N."/>
            <person name="Sugita T."/>
            <person name="Iwasaki W."/>
            <person name="Tanaka N."/>
            <person name="Takashima M."/>
        </authorList>
    </citation>
    <scope>NUCLEOTIDE SEQUENCE</scope>
    <source>
        <strain evidence="2">HIS016</strain>
    </source>
</reference>
<evidence type="ECO:0000313" key="2">
    <source>
        <dbReference type="EMBL" id="GMK57549.1"/>
    </source>
</evidence>
<dbReference type="Proteomes" id="UP001222932">
    <property type="component" value="Unassembled WGS sequence"/>
</dbReference>
<sequence length="193" mass="20657">MTKSGMDASTTPQMLLDVNMETGMTEMLLDVTMEAGMTDAYQSYSPVYVPAGYSPAQNVQAQDAQAQDVQVSPKTHGPTNPIMRLFSGPFYTPQYPFNAQDPYSLAYSPTWNTYPSSPLSHTTSLGSAHSASGSTYTPSTSNSASYSSVSPTYGASSTYAAPRRRTDANQPADSRSPWPPCRGTGTGLYRGSE</sequence>
<feature type="compositionally biased region" description="Low complexity" evidence="1">
    <location>
        <begin position="134"/>
        <end position="153"/>
    </location>
</feature>
<gene>
    <name evidence="2" type="ORF">CspeluHIS016_0403830</name>
</gene>
<keyword evidence="3" id="KW-1185">Reference proteome</keyword>
<dbReference type="AlphaFoldDB" id="A0AAD3YD55"/>
<proteinExistence type="predicted"/>
<reference evidence="2" key="2">
    <citation type="submission" date="2023-06" db="EMBL/GenBank/DDBJ databases">
        <authorList>
            <person name="Kobayashi Y."/>
            <person name="Kayamori A."/>
            <person name="Aoki K."/>
            <person name="Shiwa Y."/>
            <person name="Fujita N."/>
            <person name="Sugita T."/>
            <person name="Iwasaki W."/>
            <person name="Tanaka N."/>
            <person name="Takashima M."/>
        </authorList>
    </citation>
    <scope>NUCLEOTIDE SEQUENCE</scope>
    <source>
        <strain evidence="2">HIS016</strain>
    </source>
</reference>
<evidence type="ECO:0000313" key="3">
    <source>
        <dbReference type="Proteomes" id="UP001222932"/>
    </source>
</evidence>
<feature type="compositionally biased region" description="Polar residues" evidence="1">
    <location>
        <begin position="118"/>
        <end position="133"/>
    </location>
</feature>
<organism evidence="2 3">
    <name type="scientific">Cutaneotrichosporon spelunceum</name>
    <dbReference type="NCBI Taxonomy" id="1672016"/>
    <lineage>
        <taxon>Eukaryota</taxon>
        <taxon>Fungi</taxon>
        <taxon>Dikarya</taxon>
        <taxon>Basidiomycota</taxon>
        <taxon>Agaricomycotina</taxon>
        <taxon>Tremellomycetes</taxon>
        <taxon>Trichosporonales</taxon>
        <taxon>Trichosporonaceae</taxon>
        <taxon>Cutaneotrichosporon</taxon>
    </lineage>
</organism>
<accession>A0AAD3YD55</accession>
<feature type="compositionally biased region" description="Gly residues" evidence="1">
    <location>
        <begin position="184"/>
        <end position="193"/>
    </location>
</feature>
<protein>
    <submittedName>
        <fullName evidence="2">Uncharacterized protein</fullName>
    </submittedName>
</protein>
<dbReference type="EMBL" id="BTCM01000004">
    <property type="protein sequence ID" value="GMK57549.1"/>
    <property type="molecule type" value="Genomic_DNA"/>
</dbReference>
<comment type="caution">
    <text evidence="2">The sequence shown here is derived from an EMBL/GenBank/DDBJ whole genome shotgun (WGS) entry which is preliminary data.</text>
</comment>
<feature type="region of interest" description="Disordered" evidence="1">
    <location>
        <begin position="118"/>
        <end position="193"/>
    </location>
</feature>